<dbReference type="WBParaSite" id="TCLT_0000988601-mRNA-1">
    <property type="protein sequence ID" value="TCLT_0000988601-mRNA-1"/>
    <property type="gene ID" value="TCLT_0000988601"/>
</dbReference>
<reference evidence="1 2" key="2">
    <citation type="submission" date="2018-11" db="EMBL/GenBank/DDBJ databases">
        <authorList>
            <consortium name="Pathogen Informatics"/>
        </authorList>
    </citation>
    <scope>NUCLEOTIDE SEQUENCE [LARGE SCALE GENOMIC DNA]</scope>
</reference>
<evidence type="ECO:0000313" key="1">
    <source>
        <dbReference type="EMBL" id="VDN07541.1"/>
    </source>
</evidence>
<protein>
    <submittedName>
        <fullName evidence="1 3">Uncharacterized protein</fullName>
    </submittedName>
</protein>
<sequence>MADEEAQIPGILIVLAYLEGNSLMHLALQKFLVEIMEQELLERFAFCEVATEEEEDEALKSAFAELTINEEEAGWAPLPDEDGEWMLEEKHPELVEENSAMPTSSMKVDENAEPEQSVLELVRRTRTIMISVSATSEAVGEEMAPEAFRVGTVGGLQERFRQKLREPENNA</sequence>
<name>A0A0N5D9R9_THECL</name>
<keyword evidence="2" id="KW-1185">Reference proteome</keyword>
<dbReference type="AlphaFoldDB" id="A0A0N5D9R9"/>
<reference evidence="3" key="1">
    <citation type="submission" date="2017-02" db="UniProtKB">
        <authorList>
            <consortium name="WormBaseParasite"/>
        </authorList>
    </citation>
    <scope>IDENTIFICATION</scope>
</reference>
<gene>
    <name evidence="1" type="ORF">TCLT_LOCUS9875</name>
</gene>
<dbReference type="OrthoDB" id="5910226at2759"/>
<dbReference type="Proteomes" id="UP000276776">
    <property type="component" value="Unassembled WGS sequence"/>
</dbReference>
<evidence type="ECO:0000313" key="3">
    <source>
        <dbReference type="WBParaSite" id="TCLT_0000988601-mRNA-1"/>
    </source>
</evidence>
<dbReference type="EMBL" id="UYYF01004903">
    <property type="protein sequence ID" value="VDN07541.1"/>
    <property type="molecule type" value="Genomic_DNA"/>
</dbReference>
<proteinExistence type="predicted"/>
<accession>A0A0N5D9R9</accession>
<evidence type="ECO:0000313" key="2">
    <source>
        <dbReference type="Proteomes" id="UP000276776"/>
    </source>
</evidence>
<organism evidence="3">
    <name type="scientific">Thelazia callipaeda</name>
    <name type="common">Oriental eyeworm</name>
    <name type="synonym">Parasitic nematode</name>
    <dbReference type="NCBI Taxonomy" id="103827"/>
    <lineage>
        <taxon>Eukaryota</taxon>
        <taxon>Metazoa</taxon>
        <taxon>Ecdysozoa</taxon>
        <taxon>Nematoda</taxon>
        <taxon>Chromadorea</taxon>
        <taxon>Rhabditida</taxon>
        <taxon>Spirurina</taxon>
        <taxon>Spiruromorpha</taxon>
        <taxon>Thelazioidea</taxon>
        <taxon>Thelaziidae</taxon>
        <taxon>Thelazia</taxon>
    </lineage>
</organism>